<keyword evidence="1" id="KW-0472">Membrane</keyword>
<keyword evidence="1" id="KW-0812">Transmembrane</keyword>
<dbReference type="RefSeq" id="WP_126127321.1">
    <property type="nucleotide sequence ID" value="NZ_CP034464.1"/>
</dbReference>
<evidence type="ECO:0000259" key="2">
    <source>
        <dbReference type="Pfam" id="PF11127"/>
    </source>
</evidence>
<evidence type="ECO:0000256" key="1">
    <source>
        <dbReference type="SAM" id="Phobius"/>
    </source>
</evidence>
<dbReference type="KEGG" id="upv:EJN92_07920"/>
<dbReference type="OrthoDB" id="8781369at2"/>
<sequence>MLYAKNLPAWERLARIIASALAVAASFYFFSGNTALLLAASAVGFALTGLVGFCPMCAMAGRRITKDQ</sequence>
<dbReference type="EMBL" id="CP034464">
    <property type="protein sequence ID" value="AZP11939.1"/>
    <property type="molecule type" value="Genomic_DNA"/>
</dbReference>
<evidence type="ECO:0000313" key="4">
    <source>
        <dbReference type="Proteomes" id="UP000275663"/>
    </source>
</evidence>
<feature type="domain" description="Inner membrane protein YgaP-like transmembrane" evidence="2">
    <location>
        <begin position="4"/>
        <end position="63"/>
    </location>
</feature>
<gene>
    <name evidence="3" type="ORF">EJN92_07920</name>
</gene>
<reference evidence="3 4" key="1">
    <citation type="journal article" date="2011" name="Int. J. Syst. Evol. Microbiol.">
        <title>Description of Undibacterium oligocarboniphilum sp. nov., isolated from purified water, and Undibacterium pigrum strain CCUG 49012 as the type strain of Undibacterium parvum sp. nov., and emended descriptions of the genus Undibacterium and the species Undibacterium pigrum.</title>
        <authorList>
            <person name="Eder W."/>
            <person name="Wanner G."/>
            <person name="Ludwig W."/>
            <person name="Busse H.J."/>
            <person name="Ziemke-Kageler F."/>
            <person name="Lang E."/>
        </authorList>
    </citation>
    <scope>NUCLEOTIDE SEQUENCE [LARGE SCALE GENOMIC DNA]</scope>
    <source>
        <strain evidence="3 4">DSM 23061</strain>
    </source>
</reference>
<dbReference type="AlphaFoldDB" id="A0A3S9HIN9"/>
<organism evidence="3 4">
    <name type="scientific">Undibacterium parvum</name>
    <dbReference type="NCBI Taxonomy" id="401471"/>
    <lineage>
        <taxon>Bacteria</taxon>
        <taxon>Pseudomonadati</taxon>
        <taxon>Pseudomonadota</taxon>
        <taxon>Betaproteobacteria</taxon>
        <taxon>Burkholderiales</taxon>
        <taxon>Oxalobacteraceae</taxon>
        <taxon>Undibacterium</taxon>
    </lineage>
</organism>
<protein>
    <submittedName>
        <fullName evidence="3">DUF2892 domain-containing protein</fullName>
    </submittedName>
</protein>
<keyword evidence="4" id="KW-1185">Reference proteome</keyword>
<evidence type="ECO:0000313" key="3">
    <source>
        <dbReference type="EMBL" id="AZP11939.1"/>
    </source>
</evidence>
<feature type="transmembrane region" description="Helical" evidence="1">
    <location>
        <begin position="36"/>
        <end position="58"/>
    </location>
</feature>
<dbReference type="Pfam" id="PF11127">
    <property type="entry name" value="YgaP-like_TM"/>
    <property type="match status" value="1"/>
</dbReference>
<name>A0A3S9HIN9_9BURK</name>
<dbReference type="InterPro" id="IPR021309">
    <property type="entry name" value="YgaP-like_TM"/>
</dbReference>
<feature type="transmembrane region" description="Helical" evidence="1">
    <location>
        <begin position="12"/>
        <end position="30"/>
    </location>
</feature>
<keyword evidence="1" id="KW-1133">Transmembrane helix</keyword>
<dbReference type="Proteomes" id="UP000275663">
    <property type="component" value="Chromosome"/>
</dbReference>
<accession>A0A3S9HIN9</accession>
<proteinExistence type="predicted"/>